<sequence>MLTRRHFLWTSAMAAAAGAARAQDVADPGPLEITVSPDGEAAPLADQYGITPSSDPLAPTLVNVAEGIGPGEIHVDPNRFRLYWTLPEPGRAIRYAVGIGRRGLYESGSFRVGRKAEWPSWTPTPDMIERDPEAYEQYADGMPGGPNNPLGARALYLFAGSRDTYLRIHGTNAPATIGRAVSNGCARLTNEYIVDLYNRVPVGAQVYLYNRFT</sequence>
<evidence type="ECO:0000259" key="11">
    <source>
        <dbReference type="PROSITE" id="PS52029"/>
    </source>
</evidence>
<dbReference type="AlphaFoldDB" id="A0A1M6C402"/>
<feature type="active site" description="Proton donor/acceptor" evidence="9">
    <location>
        <position position="169"/>
    </location>
</feature>
<comment type="pathway">
    <text evidence="1 9">Cell wall biogenesis; peptidoglycan biosynthesis.</text>
</comment>
<keyword evidence="8 9" id="KW-0961">Cell wall biogenesis/degradation</keyword>
<keyword evidence="4" id="KW-0808">Transferase</keyword>
<evidence type="ECO:0000256" key="3">
    <source>
        <dbReference type="ARBA" id="ARBA00022676"/>
    </source>
</evidence>
<proteinExistence type="inferred from homology"/>
<keyword evidence="3" id="KW-0328">Glycosyltransferase</keyword>
<evidence type="ECO:0000256" key="1">
    <source>
        <dbReference type="ARBA" id="ARBA00004752"/>
    </source>
</evidence>
<feature type="domain" description="L,D-TPase catalytic" evidence="11">
    <location>
        <begin position="71"/>
        <end position="209"/>
    </location>
</feature>
<feature type="signal peptide" evidence="10">
    <location>
        <begin position="1"/>
        <end position="22"/>
    </location>
</feature>
<keyword evidence="13" id="KW-1185">Reference proteome</keyword>
<protein>
    <submittedName>
        <fullName evidence="12">Lipoprotein-anchoring transpeptidase ErfK/SrfK</fullName>
    </submittedName>
</protein>
<dbReference type="SUPFAM" id="SSF141523">
    <property type="entry name" value="L,D-transpeptidase catalytic domain-like"/>
    <property type="match status" value="1"/>
</dbReference>
<feature type="chain" id="PRO_5013133195" evidence="10">
    <location>
        <begin position="23"/>
        <end position="213"/>
    </location>
</feature>
<dbReference type="PANTHER" id="PTHR30582:SF24">
    <property type="entry name" value="L,D-TRANSPEPTIDASE ERFK_SRFK-RELATED"/>
    <property type="match status" value="1"/>
</dbReference>
<dbReference type="EMBL" id="FQYO01000002">
    <property type="protein sequence ID" value="SHI55756.1"/>
    <property type="molecule type" value="Genomic_DNA"/>
</dbReference>
<dbReference type="GO" id="GO:0016757">
    <property type="term" value="F:glycosyltransferase activity"/>
    <property type="evidence" value="ECO:0007669"/>
    <property type="project" value="UniProtKB-KW"/>
</dbReference>
<dbReference type="GO" id="GO:0071972">
    <property type="term" value="F:peptidoglycan L,D-transpeptidase activity"/>
    <property type="evidence" value="ECO:0007669"/>
    <property type="project" value="TreeGrafter"/>
</dbReference>
<dbReference type="InterPro" id="IPR006311">
    <property type="entry name" value="TAT_signal"/>
</dbReference>
<evidence type="ECO:0000256" key="7">
    <source>
        <dbReference type="ARBA" id="ARBA00022984"/>
    </source>
</evidence>
<dbReference type="GO" id="GO:0018104">
    <property type="term" value="P:peptidoglycan-protein cross-linking"/>
    <property type="evidence" value="ECO:0007669"/>
    <property type="project" value="TreeGrafter"/>
</dbReference>
<dbReference type="PROSITE" id="PS51318">
    <property type="entry name" value="TAT"/>
    <property type="match status" value="1"/>
</dbReference>
<keyword evidence="5" id="KW-0378">Hydrolase</keyword>
<comment type="similarity">
    <text evidence="2">Belongs to the YkuD family.</text>
</comment>
<gene>
    <name evidence="12" type="ORF">SAMN05444417_0996</name>
</gene>
<evidence type="ECO:0000256" key="6">
    <source>
        <dbReference type="ARBA" id="ARBA00022960"/>
    </source>
</evidence>
<dbReference type="GO" id="GO:0071555">
    <property type="term" value="P:cell wall organization"/>
    <property type="evidence" value="ECO:0007669"/>
    <property type="project" value="UniProtKB-UniRule"/>
</dbReference>
<dbReference type="CDD" id="cd16913">
    <property type="entry name" value="YkuD_like"/>
    <property type="match status" value="1"/>
</dbReference>
<feature type="active site" description="Nucleophile" evidence="9">
    <location>
        <position position="185"/>
    </location>
</feature>
<keyword evidence="10" id="KW-0732">Signal</keyword>
<dbReference type="GO" id="GO:0005576">
    <property type="term" value="C:extracellular region"/>
    <property type="evidence" value="ECO:0007669"/>
    <property type="project" value="TreeGrafter"/>
</dbReference>
<evidence type="ECO:0000256" key="2">
    <source>
        <dbReference type="ARBA" id="ARBA00005992"/>
    </source>
</evidence>
<dbReference type="PROSITE" id="PS52029">
    <property type="entry name" value="LD_TPASE"/>
    <property type="match status" value="1"/>
</dbReference>
<evidence type="ECO:0000256" key="4">
    <source>
        <dbReference type="ARBA" id="ARBA00022679"/>
    </source>
</evidence>
<dbReference type="UniPathway" id="UPA00219"/>
<dbReference type="GO" id="GO:0008360">
    <property type="term" value="P:regulation of cell shape"/>
    <property type="evidence" value="ECO:0007669"/>
    <property type="project" value="UniProtKB-UniRule"/>
</dbReference>
<evidence type="ECO:0000256" key="10">
    <source>
        <dbReference type="SAM" id="SignalP"/>
    </source>
</evidence>
<evidence type="ECO:0000256" key="8">
    <source>
        <dbReference type="ARBA" id="ARBA00023316"/>
    </source>
</evidence>
<evidence type="ECO:0000256" key="9">
    <source>
        <dbReference type="PROSITE-ProRule" id="PRU01373"/>
    </source>
</evidence>
<dbReference type="InterPro" id="IPR050979">
    <property type="entry name" value="LD-transpeptidase"/>
</dbReference>
<keyword evidence="7 9" id="KW-0573">Peptidoglycan synthesis</keyword>
<evidence type="ECO:0000256" key="5">
    <source>
        <dbReference type="ARBA" id="ARBA00022801"/>
    </source>
</evidence>
<dbReference type="Gene3D" id="2.40.440.10">
    <property type="entry name" value="L,D-transpeptidase catalytic domain-like"/>
    <property type="match status" value="1"/>
</dbReference>
<dbReference type="InterPro" id="IPR038063">
    <property type="entry name" value="Transpep_catalytic_dom"/>
</dbReference>
<keyword evidence="12" id="KW-0449">Lipoprotein</keyword>
<accession>A0A1M6C402</accession>
<dbReference type="PANTHER" id="PTHR30582">
    <property type="entry name" value="L,D-TRANSPEPTIDASE"/>
    <property type="match status" value="1"/>
</dbReference>
<dbReference type="Pfam" id="PF03734">
    <property type="entry name" value="YkuD"/>
    <property type="match status" value="1"/>
</dbReference>
<dbReference type="STRING" id="1447782.SAMN05444417_0996"/>
<dbReference type="Proteomes" id="UP000184292">
    <property type="component" value="Unassembled WGS sequence"/>
</dbReference>
<dbReference type="InterPro" id="IPR005490">
    <property type="entry name" value="LD_TPept_cat_dom"/>
</dbReference>
<reference evidence="12 13" key="1">
    <citation type="submission" date="2016-11" db="EMBL/GenBank/DDBJ databases">
        <authorList>
            <person name="Jaros S."/>
            <person name="Januszkiewicz K."/>
            <person name="Wedrychowicz H."/>
        </authorList>
    </citation>
    <scope>NUCLEOTIDE SEQUENCE [LARGE SCALE GENOMIC DNA]</scope>
    <source>
        <strain evidence="12 13">DSM 100565</strain>
    </source>
</reference>
<evidence type="ECO:0000313" key="12">
    <source>
        <dbReference type="EMBL" id="SHI55756.1"/>
    </source>
</evidence>
<evidence type="ECO:0000313" key="13">
    <source>
        <dbReference type="Proteomes" id="UP000184292"/>
    </source>
</evidence>
<name>A0A1M6C402_9RHOB</name>
<organism evidence="12 13">
    <name type="scientific">Wenxinia saemankumensis</name>
    <dbReference type="NCBI Taxonomy" id="1447782"/>
    <lineage>
        <taxon>Bacteria</taxon>
        <taxon>Pseudomonadati</taxon>
        <taxon>Pseudomonadota</taxon>
        <taxon>Alphaproteobacteria</taxon>
        <taxon>Rhodobacterales</taxon>
        <taxon>Roseobacteraceae</taxon>
        <taxon>Wenxinia</taxon>
    </lineage>
</organism>
<keyword evidence="6 9" id="KW-0133">Cell shape</keyword>